<keyword evidence="4 10" id="KW-0812">Transmembrane</keyword>
<organism evidence="12 13">
    <name type="scientific">Neolentinus lepideus HHB14362 ss-1</name>
    <dbReference type="NCBI Taxonomy" id="1314782"/>
    <lineage>
        <taxon>Eukaryota</taxon>
        <taxon>Fungi</taxon>
        <taxon>Dikarya</taxon>
        <taxon>Basidiomycota</taxon>
        <taxon>Agaricomycotina</taxon>
        <taxon>Agaricomycetes</taxon>
        <taxon>Gloeophyllales</taxon>
        <taxon>Gloeophyllaceae</taxon>
        <taxon>Neolentinus</taxon>
    </lineage>
</organism>
<evidence type="ECO:0000256" key="5">
    <source>
        <dbReference type="ARBA" id="ARBA00022989"/>
    </source>
</evidence>
<evidence type="ECO:0000313" key="13">
    <source>
        <dbReference type="Proteomes" id="UP000076761"/>
    </source>
</evidence>
<dbReference type="STRING" id="1314782.A0A165QYU6"/>
<dbReference type="PANTHER" id="PTHR48022">
    <property type="entry name" value="PLASTIDIC GLUCOSE TRANSPORTER 4"/>
    <property type="match status" value="1"/>
</dbReference>
<evidence type="ECO:0000256" key="2">
    <source>
        <dbReference type="ARBA" id="ARBA00010992"/>
    </source>
</evidence>
<sequence>MGLKHELALAYSHRHAYALAFSAAMGAVFYGWDTGLIGGVLSLPSFQEYFGLSDLSPSAKADLSGNIVAILQAGSFFGALFTGYFAGVFGRKPVLIASGVVFIIGSVIQCICGLGMSQTVALRLLYFGRFVGGVGVGMESALVPTYISESVPRVIRGRCTGMSQLANNTGIMLSFWVNYGSNHNVPYGEMQWRMPFLIQIIPGSLFILLMLFQPESPRWLVEHGMYESAAKSLSFASGKATDDPAVQATMTEIRADFEGREKTSVWKQFRMMGECRRTALRCFVPSLAMFFQQWTGTNAINYYSPEIFASLGISGTTSGLLATGVYGIVKVIAVFLTLVLAVESMGRKRCLIYGAMTQALTMLWIGGFQGVHRNDSIVPASYVSIVSIYLYAVGYCIGWGPIAWVVASEVAPNHVRTAALAVAVAVNWLFAFTIGKITPIMLDSITYGTFLIFGVFCLIMATWAYFFLPETTGYALEDIKYLFEQDMVIRAIQDAPGGRIFLRGRRAPGLEELRLAVEQSDASSEDEQSKKDIKGSEAVLEEVV</sequence>
<evidence type="ECO:0000259" key="11">
    <source>
        <dbReference type="PROSITE" id="PS50850"/>
    </source>
</evidence>
<dbReference type="NCBIfam" id="TIGR00879">
    <property type="entry name" value="SP"/>
    <property type="match status" value="1"/>
</dbReference>
<dbReference type="PRINTS" id="PR00171">
    <property type="entry name" value="SUGRTRNSPORT"/>
</dbReference>
<feature type="transmembrane region" description="Helical" evidence="10">
    <location>
        <begin position="16"/>
        <end position="43"/>
    </location>
</feature>
<feature type="domain" description="Major facilitator superfamily (MFS) profile" evidence="11">
    <location>
        <begin position="19"/>
        <end position="472"/>
    </location>
</feature>
<dbReference type="PANTHER" id="PTHR48022:SF81">
    <property type="entry name" value="MAJOR FACILITATOR SUPERFAMILY (MFS) PROFILE DOMAIN-CONTAINING PROTEIN"/>
    <property type="match status" value="1"/>
</dbReference>
<feature type="region of interest" description="Disordered" evidence="9">
    <location>
        <begin position="517"/>
        <end position="544"/>
    </location>
</feature>
<feature type="transmembrane region" description="Helical" evidence="10">
    <location>
        <begin position="278"/>
        <end position="295"/>
    </location>
</feature>
<dbReference type="GO" id="GO:0005351">
    <property type="term" value="F:carbohydrate:proton symporter activity"/>
    <property type="evidence" value="ECO:0007669"/>
    <property type="project" value="TreeGrafter"/>
</dbReference>
<proteinExistence type="inferred from homology"/>
<accession>A0A165QYU6</accession>
<evidence type="ECO:0000256" key="1">
    <source>
        <dbReference type="ARBA" id="ARBA00004141"/>
    </source>
</evidence>
<feature type="transmembrane region" description="Helical" evidence="10">
    <location>
        <begin position="388"/>
        <end position="407"/>
    </location>
</feature>
<evidence type="ECO:0000256" key="7">
    <source>
        <dbReference type="ARBA" id="ARBA00049119"/>
    </source>
</evidence>
<dbReference type="InParanoid" id="A0A165QYU6"/>
<dbReference type="InterPro" id="IPR020846">
    <property type="entry name" value="MFS_dom"/>
</dbReference>
<keyword evidence="6 10" id="KW-0472">Membrane</keyword>
<name>A0A165QYU6_9AGAM</name>
<dbReference type="InterPro" id="IPR005829">
    <property type="entry name" value="Sugar_transporter_CS"/>
</dbReference>
<evidence type="ECO:0000256" key="6">
    <source>
        <dbReference type="ARBA" id="ARBA00023136"/>
    </source>
</evidence>
<comment type="catalytic activity">
    <reaction evidence="7">
        <text>myo-inositol(out) + H(+)(out) = myo-inositol(in) + H(+)(in)</text>
        <dbReference type="Rhea" id="RHEA:60364"/>
        <dbReference type="ChEBI" id="CHEBI:15378"/>
        <dbReference type="ChEBI" id="CHEBI:17268"/>
    </reaction>
</comment>
<dbReference type="Gene3D" id="1.20.1250.20">
    <property type="entry name" value="MFS general substrate transporter like domains"/>
    <property type="match status" value="2"/>
</dbReference>
<feature type="transmembrane region" description="Helical" evidence="10">
    <location>
        <begin position="350"/>
        <end position="368"/>
    </location>
</feature>
<dbReference type="InterPro" id="IPR005828">
    <property type="entry name" value="MFS_sugar_transport-like"/>
</dbReference>
<evidence type="ECO:0000256" key="10">
    <source>
        <dbReference type="SAM" id="Phobius"/>
    </source>
</evidence>
<dbReference type="GO" id="GO:0016020">
    <property type="term" value="C:membrane"/>
    <property type="evidence" value="ECO:0007669"/>
    <property type="project" value="UniProtKB-SubCell"/>
</dbReference>
<reference evidence="12 13" key="1">
    <citation type="journal article" date="2016" name="Mol. Biol. Evol.">
        <title>Comparative Genomics of Early-Diverging Mushroom-Forming Fungi Provides Insights into the Origins of Lignocellulose Decay Capabilities.</title>
        <authorList>
            <person name="Nagy L.G."/>
            <person name="Riley R."/>
            <person name="Tritt A."/>
            <person name="Adam C."/>
            <person name="Daum C."/>
            <person name="Floudas D."/>
            <person name="Sun H."/>
            <person name="Yadav J.S."/>
            <person name="Pangilinan J."/>
            <person name="Larsson K.H."/>
            <person name="Matsuura K."/>
            <person name="Barry K."/>
            <person name="Labutti K."/>
            <person name="Kuo R."/>
            <person name="Ohm R.A."/>
            <person name="Bhattacharya S.S."/>
            <person name="Shirouzu T."/>
            <person name="Yoshinaga Y."/>
            <person name="Martin F.M."/>
            <person name="Grigoriev I.V."/>
            <person name="Hibbett D.S."/>
        </authorList>
    </citation>
    <scope>NUCLEOTIDE SEQUENCE [LARGE SCALE GENOMIC DNA]</scope>
    <source>
        <strain evidence="12 13">HHB14362 ss-1</strain>
    </source>
</reference>
<feature type="transmembrane region" description="Helical" evidence="10">
    <location>
        <begin position="94"/>
        <end position="116"/>
    </location>
</feature>
<evidence type="ECO:0000313" key="12">
    <source>
        <dbReference type="EMBL" id="KZT23073.1"/>
    </source>
</evidence>
<keyword evidence="3 8" id="KW-0813">Transport</keyword>
<dbReference type="PROSITE" id="PS50850">
    <property type="entry name" value="MFS"/>
    <property type="match status" value="1"/>
</dbReference>
<dbReference type="InterPro" id="IPR050360">
    <property type="entry name" value="MFS_Sugar_Transporters"/>
</dbReference>
<dbReference type="InterPro" id="IPR036259">
    <property type="entry name" value="MFS_trans_sf"/>
</dbReference>
<dbReference type="InterPro" id="IPR003663">
    <property type="entry name" value="Sugar/inositol_transpt"/>
</dbReference>
<dbReference type="EMBL" id="KV425588">
    <property type="protein sequence ID" value="KZT23073.1"/>
    <property type="molecule type" value="Genomic_DNA"/>
</dbReference>
<dbReference type="PROSITE" id="PS00216">
    <property type="entry name" value="SUGAR_TRANSPORT_1"/>
    <property type="match status" value="1"/>
</dbReference>
<dbReference type="AlphaFoldDB" id="A0A165QYU6"/>
<dbReference type="Proteomes" id="UP000076761">
    <property type="component" value="Unassembled WGS sequence"/>
</dbReference>
<feature type="transmembrane region" description="Helical" evidence="10">
    <location>
        <begin position="63"/>
        <end position="87"/>
    </location>
</feature>
<comment type="subcellular location">
    <subcellularLocation>
        <location evidence="1">Membrane</location>
        <topology evidence="1">Multi-pass membrane protein</topology>
    </subcellularLocation>
</comment>
<protein>
    <submittedName>
        <fullName evidence="12">General substrate transporter</fullName>
    </submittedName>
</protein>
<dbReference type="Pfam" id="PF00083">
    <property type="entry name" value="Sugar_tr"/>
    <property type="match status" value="1"/>
</dbReference>
<evidence type="ECO:0000256" key="8">
    <source>
        <dbReference type="RuleBase" id="RU003346"/>
    </source>
</evidence>
<evidence type="ECO:0000256" key="9">
    <source>
        <dbReference type="SAM" id="MobiDB-lite"/>
    </source>
</evidence>
<dbReference type="FunFam" id="1.20.1250.20:FF:000026">
    <property type="entry name" value="MFS quinate transporter QutD"/>
    <property type="match status" value="1"/>
</dbReference>
<gene>
    <name evidence="12" type="ORF">NEOLEDRAFT_567326</name>
</gene>
<dbReference type="PROSITE" id="PS00217">
    <property type="entry name" value="SUGAR_TRANSPORT_2"/>
    <property type="match status" value="1"/>
</dbReference>
<dbReference type="SUPFAM" id="SSF103473">
    <property type="entry name" value="MFS general substrate transporter"/>
    <property type="match status" value="1"/>
</dbReference>
<feature type="transmembrane region" description="Helical" evidence="10">
    <location>
        <begin position="192"/>
        <end position="212"/>
    </location>
</feature>
<keyword evidence="13" id="KW-1185">Reference proteome</keyword>
<comment type="similarity">
    <text evidence="2 8">Belongs to the major facilitator superfamily. Sugar transporter (TC 2.A.1.1) family.</text>
</comment>
<feature type="transmembrane region" description="Helical" evidence="10">
    <location>
        <begin position="447"/>
        <end position="468"/>
    </location>
</feature>
<evidence type="ECO:0000256" key="3">
    <source>
        <dbReference type="ARBA" id="ARBA00022448"/>
    </source>
</evidence>
<feature type="transmembrane region" description="Helical" evidence="10">
    <location>
        <begin position="419"/>
        <end position="441"/>
    </location>
</feature>
<feature type="transmembrane region" description="Helical" evidence="10">
    <location>
        <begin position="307"/>
        <end position="338"/>
    </location>
</feature>
<keyword evidence="5 10" id="KW-1133">Transmembrane helix</keyword>
<evidence type="ECO:0000256" key="4">
    <source>
        <dbReference type="ARBA" id="ARBA00022692"/>
    </source>
</evidence>
<dbReference type="OrthoDB" id="508119at2759"/>